<feature type="transmembrane region" description="Helical" evidence="1">
    <location>
        <begin position="62"/>
        <end position="82"/>
    </location>
</feature>
<reference evidence="2 3" key="1">
    <citation type="journal article" date="2020" name="Arch. Microbiol.">
        <title>Bradyrhizobium uaiense sp. nov., a new highly efficient cowpea symbiont.</title>
        <authorList>
            <person name="Cabral Michel D."/>
            <person name="Azarias Guimaraes A."/>
            <person name="Martins da Costa E."/>
            <person name="Soares de Carvalho T."/>
            <person name="Balsanelli E."/>
            <person name="Willems A."/>
            <person name="Maltempi de Souza E."/>
            <person name="de Souza Moreira F.M."/>
        </authorList>
    </citation>
    <scope>NUCLEOTIDE SEQUENCE [LARGE SCALE GENOMIC DNA]</scope>
    <source>
        <strain evidence="2 3">UFLA 03-164</strain>
    </source>
</reference>
<evidence type="ECO:0000313" key="3">
    <source>
        <dbReference type="Proteomes" id="UP000468531"/>
    </source>
</evidence>
<keyword evidence="1" id="KW-1133">Transmembrane helix</keyword>
<evidence type="ECO:0000256" key="1">
    <source>
        <dbReference type="SAM" id="Phobius"/>
    </source>
</evidence>
<keyword evidence="1" id="KW-0472">Membrane</keyword>
<keyword evidence="3" id="KW-1185">Reference proteome</keyword>
<organism evidence="2 3">
    <name type="scientific">Bradyrhizobium uaiense</name>
    <dbReference type="NCBI Taxonomy" id="2594946"/>
    <lineage>
        <taxon>Bacteria</taxon>
        <taxon>Pseudomonadati</taxon>
        <taxon>Pseudomonadota</taxon>
        <taxon>Alphaproteobacteria</taxon>
        <taxon>Hyphomicrobiales</taxon>
        <taxon>Nitrobacteraceae</taxon>
        <taxon>Bradyrhizobium</taxon>
    </lineage>
</organism>
<protein>
    <submittedName>
        <fullName evidence="2">Uncharacterized protein</fullName>
    </submittedName>
</protein>
<proteinExistence type="predicted"/>
<dbReference type="EMBL" id="VKHP01000057">
    <property type="protein sequence ID" value="NEU97409.1"/>
    <property type="molecule type" value="Genomic_DNA"/>
</dbReference>
<evidence type="ECO:0000313" key="2">
    <source>
        <dbReference type="EMBL" id="NEU97409.1"/>
    </source>
</evidence>
<gene>
    <name evidence="2" type="ORF">FNJ47_16585</name>
</gene>
<comment type="caution">
    <text evidence="2">The sequence shown here is derived from an EMBL/GenBank/DDBJ whole genome shotgun (WGS) entry which is preliminary data.</text>
</comment>
<dbReference type="Proteomes" id="UP000468531">
    <property type="component" value="Unassembled WGS sequence"/>
</dbReference>
<name>A0A6P1BGQ2_9BRAD</name>
<keyword evidence="1" id="KW-0812">Transmembrane</keyword>
<dbReference type="AlphaFoldDB" id="A0A6P1BGQ2"/>
<accession>A0A6P1BGQ2</accession>
<sequence length="87" mass="9195">MLELGSPCVIGKRAGQRPIASIIDGSEILNKPLIVTPSICNAAATRYGPLGEETPRWNATDWTLGGMVIAAMLLVILVERYITGAGT</sequence>